<dbReference type="AlphaFoldDB" id="A0A1I6QPY4"/>
<dbReference type="EMBL" id="FOZS01000001">
    <property type="protein sequence ID" value="SFS54557.1"/>
    <property type="molecule type" value="Genomic_DNA"/>
</dbReference>
<keyword evidence="1" id="KW-1133">Transmembrane helix</keyword>
<evidence type="ECO:0000256" key="1">
    <source>
        <dbReference type="SAM" id="Phobius"/>
    </source>
</evidence>
<evidence type="ECO:0000313" key="3">
    <source>
        <dbReference type="Proteomes" id="UP000199199"/>
    </source>
</evidence>
<feature type="transmembrane region" description="Helical" evidence="1">
    <location>
        <begin position="6"/>
        <end position="27"/>
    </location>
</feature>
<feature type="transmembrane region" description="Helical" evidence="1">
    <location>
        <begin position="39"/>
        <end position="58"/>
    </location>
</feature>
<keyword evidence="1" id="KW-0812">Transmembrane</keyword>
<dbReference type="Proteomes" id="UP000199199">
    <property type="component" value="Unassembled WGS sequence"/>
</dbReference>
<gene>
    <name evidence="2" type="ORF">SAMN04488556_1441</name>
</gene>
<keyword evidence="1" id="KW-0472">Membrane</keyword>
<name>A0A1I6QPY4_9EURY</name>
<evidence type="ECO:0000313" key="2">
    <source>
        <dbReference type="EMBL" id="SFS54557.1"/>
    </source>
</evidence>
<accession>A0A1I6QPY4</accession>
<sequence>MELRDLVVTHLLKAVGASAIILLFNIYTEGMTTPIRLGTEFLLPILAIFVGFIVFSSVKIDHLAK</sequence>
<reference evidence="3" key="1">
    <citation type="submission" date="2016-10" db="EMBL/GenBank/DDBJ databases">
        <authorList>
            <person name="Varghese N."/>
            <person name="Submissions S."/>
        </authorList>
    </citation>
    <scope>NUCLEOTIDE SEQUENCE [LARGE SCALE GENOMIC DNA]</scope>
    <source>
        <strain evidence="3">DSM 22427</strain>
    </source>
</reference>
<keyword evidence="3" id="KW-1185">Reference proteome</keyword>
<proteinExistence type="predicted"/>
<protein>
    <submittedName>
        <fullName evidence="2">Uncharacterized protein</fullName>
    </submittedName>
</protein>
<organism evidence="2 3">
    <name type="scientific">Halostagnicola kamekurae</name>
    <dbReference type="NCBI Taxonomy" id="619731"/>
    <lineage>
        <taxon>Archaea</taxon>
        <taxon>Methanobacteriati</taxon>
        <taxon>Methanobacteriota</taxon>
        <taxon>Stenosarchaea group</taxon>
        <taxon>Halobacteria</taxon>
        <taxon>Halobacteriales</taxon>
        <taxon>Natrialbaceae</taxon>
        <taxon>Halostagnicola</taxon>
    </lineage>
</organism>